<proteinExistence type="predicted"/>
<keyword evidence="1" id="KW-1133">Transmembrane helix</keyword>
<evidence type="ECO:0000256" key="1">
    <source>
        <dbReference type="SAM" id="Phobius"/>
    </source>
</evidence>
<feature type="transmembrane region" description="Helical" evidence="1">
    <location>
        <begin position="85"/>
        <end position="106"/>
    </location>
</feature>
<keyword evidence="1" id="KW-0812">Transmembrane</keyword>
<reference evidence="2" key="1">
    <citation type="submission" date="2016-02" db="EMBL/GenBank/DDBJ databases">
        <title>WGS assembly of Manihot esculenta.</title>
        <authorList>
            <person name="Bredeson J.V."/>
            <person name="Prochnik S.E."/>
            <person name="Lyons J.B."/>
            <person name="Schmutz J."/>
            <person name="Grimwood J."/>
            <person name="Vrebalov J."/>
            <person name="Bart R.S."/>
            <person name="Amuge T."/>
            <person name="Ferguson M.E."/>
            <person name="Green R."/>
            <person name="Putnam N."/>
            <person name="Stites J."/>
            <person name="Rounsley S."/>
            <person name="Rokhsar D.S."/>
        </authorList>
    </citation>
    <scope>NUCLEOTIDE SEQUENCE [LARGE SCALE GENOMIC DNA]</scope>
    <source>
        <tissue evidence="2">Leaf</tissue>
    </source>
</reference>
<evidence type="ECO:0000313" key="2">
    <source>
        <dbReference type="EMBL" id="OAY24579.1"/>
    </source>
</evidence>
<name>A0A2C9U4D0_MANES</name>
<sequence>MTRNKCRLFINQSRCRQIIAQEKDLLLELQSVHVHNYQIGRFISLLGKRGWNLSLHLDMRQENVNLKRIMFLIWHFNSNNCIWKLAVYCCIFFFFVCISCACWPPTELCSS</sequence>
<organism evidence="2">
    <name type="scientific">Manihot esculenta</name>
    <name type="common">Cassava</name>
    <name type="synonym">Jatropha manihot</name>
    <dbReference type="NCBI Taxonomy" id="3983"/>
    <lineage>
        <taxon>Eukaryota</taxon>
        <taxon>Viridiplantae</taxon>
        <taxon>Streptophyta</taxon>
        <taxon>Embryophyta</taxon>
        <taxon>Tracheophyta</taxon>
        <taxon>Spermatophyta</taxon>
        <taxon>Magnoliopsida</taxon>
        <taxon>eudicotyledons</taxon>
        <taxon>Gunneridae</taxon>
        <taxon>Pentapetalae</taxon>
        <taxon>rosids</taxon>
        <taxon>fabids</taxon>
        <taxon>Malpighiales</taxon>
        <taxon>Euphorbiaceae</taxon>
        <taxon>Crotonoideae</taxon>
        <taxon>Manihoteae</taxon>
        <taxon>Manihot</taxon>
    </lineage>
</organism>
<gene>
    <name evidence="2" type="ORF">MANES_17G026500</name>
</gene>
<keyword evidence="1" id="KW-0472">Membrane</keyword>
<dbReference type="EMBL" id="CM004403">
    <property type="protein sequence ID" value="OAY24579.1"/>
    <property type="molecule type" value="Genomic_DNA"/>
</dbReference>
<accession>A0A2C9U4D0</accession>
<dbReference type="AlphaFoldDB" id="A0A2C9U4D0"/>
<protein>
    <submittedName>
        <fullName evidence="2">Uncharacterized protein</fullName>
    </submittedName>
</protein>